<dbReference type="EMBL" id="CAJPVJ010010112">
    <property type="protein sequence ID" value="CAG2173014.1"/>
    <property type="molecule type" value="Genomic_DNA"/>
</dbReference>
<feature type="transmembrane region" description="Helical" evidence="5">
    <location>
        <begin position="112"/>
        <end position="129"/>
    </location>
</feature>
<dbReference type="InterPro" id="IPR003689">
    <property type="entry name" value="ZIP"/>
</dbReference>
<organism evidence="6">
    <name type="scientific">Oppiella nova</name>
    <dbReference type="NCBI Taxonomy" id="334625"/>
    <lineage>
        <taxon>Eukaryota</taxon>
        <taxon>Metazoa</taxon>
        <taxon>Ecdysozoa</taxon>
        <taxon>Arthropoda</taxon>
        <taxon>Chelicerata</taxon>
        <taxon>Arachnida</taxon>
        <taxon>Acari</taxon>
        <taxon>Acariformes</taxon>
        <taxon>Sarcoptiformes</taxon>
        <taxon>Oribatida</taxon>
        <taxon>Brachypylina</taxon>
        <taxon>Oppioidea</taxon>
        <taxon>Oppiidae</taxon>
        <taxon>Oppiella</taxon>
    </lineage>
</organism>
<name>A0A7R9M8Y6_9ACAR</name>
<keyword evidence="4 5" id="KW-0472">Membrane</keyword>
<dbReference type="AlphaFoldDB" id="A0A7R9M8Y6"/>
<dbReference type="EMBL" id="OC924937">
    <property type="protein sequence ID" value="CAD7655827.1"/>
    <property type="molecule type" value="Genomic_DNA"/>
</dbReference>
<evidence type="ECO:0000313" key="7">
    <source>
        <dbReference type="Proteomes" id="UP000728032"/>
    </source>
</evidence>
<keyword evidence="7" id="KW-1185">Reference proteome</keyword>
<evidence type="ECO:0000256" key="3">
    <source>
        <dbReference type="ARBA" id="ARBA00022989"/>
    </source>
</evidence>
<dbReference type="Pfam" id="PF02535">
    <property type="entry name" value="Zip"/>
    <property type="match status" value="2"/>
</dbReference>
<dbReference type="GO" id="GO:0005385">
    <property type="term" value="F:zinc ion transmembrane transporter activity"/>
    <property type="evidence" value="ECO:0007669"/>
    <property type="project" value="TreeGrafter"/>
</dbReference>
<evidence type="ECO:0000256" key="5">
    <source>
        <dbReference type="SAM" id="Phobius"/>
    </source>
</evidence>
<gene>
    <name evidence="6" type="ORF">ONB1V03_LOCUS12468</name>
</gene>
<proteinExistence type="predicted"/>
<evidence type="ECO:0000313" key="6">
    <source>
        <dbReference type="EMBL" id="CAD7655827.1"/>
    </source>
</evidence>
<accession>A0A7R9M8Y6</accession>
<feature type="transmembrane region" description="Helical" evidence="5">
    <location>
        <begin position="285"/>
        <end position="305"/>
    </location>
</feature>
<dbReference type="OrthoDB" id="448280at2759"/>
<evidence type="ECO:0000256" key="1">
    <source>
        <dbReference type="ARBA" id="ARBA00004141"/>
    </source>
</evidence>
<feature type="transmembrane region" description="Helical" evidence="5">
    <location>
        <begin position="218"/>
        <end position="241"/>
    </location>
</feature>
<feature type="transmembrane region" description="Helical" evidence="5">
    <location>
        <begin position="248"/>
        <end position="270"/>
    </location>
</feature>
<feature type="transmembrane region" description="Helical" evidence="5">
    <location>
        <begin position="59"/>
        <end position="81"/>
    </location>
</feature>
<evidence type="ECO:0000256" key="4">
    <source>
        <dbReference type="ARBA" id="ARBA00023136"/>
    </source>
</evidence>
<feature type="transmembrane region" description="Helical" evidence="5">
    <location>
        <begin position="317"/>
        <end position="337"/>
    </location>
</feature>
<dbReference type="PANTHER" id="PTHR11040:SF203">
    <property type="entry name" value="FI18611P1-RELATED"/>
    <property type="match status" value="1"/>
</dbReference>
<dbReference type="Proteomes" id="UP000728032">
    <property type="component" value="Unassembled WGS sequence"/>
</dbReference>
<evidence type="ECO:0000256" key="2">
    <source>
        <dbReference type="ARBA" id="ARBA00022692"/>
    </source>
</evidence>
<keyword evidence="2 5" id="KW-0812">Transmembrane</keyword>
<reference evidence="6" key="1">
    <citation type="submission" date="2020-11" db="EMBL/GenBank/DDBJ databases">
        <authorList>
            <person name="Tran Van P."/>
        </authorList>
    </citation>
    <scope>NUCLEOTIDE SEQUENCE</scope>
</reference>
<dbReference type="PANTHER" id="PTHR11040">
    <property type="entry name" value="ZINC/IRON TRANSPORTER"/>
    <property type="match status" value="1"/>
</dbReference>
<comment type="subcellular location">
    <subcellularLocation>
        <location evidence="1">Membrane</location>
        <topology evidence="1">Multi-pass membrane protein</topology>
    </subcellularLocation>
</comment>
<dbReference type="GO" id="GO:0005886">
    <property type="term" value="C:plasma membrane"/>
    <property type="evidence" value="ECO:0007669"/>
    <property type="project" value="TreeGrafter"/>
</dbReference>
<sequence length="339" mass="38411">MSFRSNHQSNQVFTKTYLVGLVPLYLLKKWNSRISSHDIPFANELEGTGKERASLSSNAVIQILLQFGGGVLFATVFTHLIPEIRENYENYLKSNESILKTNQNEDKKSYEIPYIEVTICLGFFLIFLVEELMHLFLNRFHEHQNKHNNCYNRDLMDRCSSLCADNTVQTESKPFSSAFVNYGADLSSTSFDTSIKRLNFIKPDVTTNGISSTTATDLWSMFFAISVHKLVIAFVVSLQLFDQSHRILLVAIHMAMFAIMSPIGILIVILSENSLLGEDSESNPIVILLTSIATGTLLYIIFYEILQKDRCERISGFIQFLSILVGFSIMLTINILLSE</sequence>
<keyword evidence="3 5" id="KW-1133">Transmembrane helix</keyword>
<protein>
    <submittedName>
        <fullName evidence="6">Uncharacterized protein</fullName>
    </submittedName>
</protein>